<evidence type="ECO:0000313" key="1">
    <source>
        <dbReference type="EMBL" id="KKM99082.1"/>
    </source>
</evidence>
<accession>A0A0F9Q0X3</accession>
<proteinExistence type="predicted"/>
<dbReference type="EMBL" id="LAZR01005538">
    <property type="protein sequence ID" value="KKM99082.1"/>
    <property type="molecule type" value="Genomic_DNA"/>
</dbReference>
<gene>
    <name evidence="1" type="ORF">LCGC14_1151420</name>
</gene>
<reference evidence="1" key="1">
    <citation type="journal article" date="2015" name="Nature">
        <title>Complex archaea that bridge the gap between prokaryotes and eukaryotes.</title>
        <authorList>
            <person name="Spang A."/>
            <person name="Saw J.H."/>
            <person name="Jorgensen S.L."/>
            <person name="Zaremba-Niedzwiedzka K."/>
            <person name="Martijn J."/>
            <person name="Lind A.E."/>
            <person name="van Eijk R."/>
            <person name="Schleper C."/>
            <person name="Guy L."/>
            <person name="Ettema T.J."/>
        </authorList>
    </citation>
    <scope>NUCLEOTIDE SEQUENCE</scope>
</reference>
<comment type="caution">
    <text evidence="1">The sequence shown here is derived from an EMBL/GenBank/DDBJ whole genome shotgun (WGS) entry which is preliminary data.</text>
</comment>
<dbReference type="AlphaFoldDB" id="A0A0F9Q0X3"/>
<sequence>MNKIEYNFSPSLKLNATNSENVIEAFKERTEHYYFGPLILLNEKKFGFAATSVLASLIDILAKVENRDSENSNNRKKYTTWPEDNIGLEPELVFLVIIQILSTSIF</sequence>
<protein>
    <submittedName>
        <fullName evidence="1">Uncharacterized protein</fullName>
    </submittedName>
</protein>
<name>A0A0F9Q0X3_9ZZZZ</name>
<organism evidence="1">
    <name type="scientific">marine sediment metagenome</name>
    <dbReference type="NCBI Taxonomy" id="412755"/>
    <lineage>
        <taxon>unclassified sequences</taxon>
        <taxon>metagenomes</taxon>
        <taxon>ecological metagenomes</taxon>
    </lineage>
</organism>